<dbReference type="RefSeq" id="WP_087460728.1">
    <property type="nucleotide sequence ID" value="NZ_CP021425.1"/>
</dbReference>
<dbReference type="Proteomes" id="UP000196027">
    <property type="component" value="Chromosome"/>
</dbReference>
<dbReference type="EMBL" id="CP021425">
    <property type="protein sequence ID" value="ARU55647.1"/>
    <property type="molecule type" value="Genomic_DNA"/>
</dbReference>
<evidence type="ECO:0000256" key="2">
    <source>
        <dbReference type="SAM" id="MobiDB-lite"/>
    </source>
</evidence>
<dbReference type="OrthoDB" id="6193866at2"/>
<gene>
    <name evidence="4" type="ORF">OLMES_1572</name>
</gene>
<evidence type="ECO:0000256" key="1">
    <source>
        <dbReference type="SAM" id="Coils"/>
    </source>
</evidence>
<reference evidence="4 5" key="1">
    <citation type="submission" date="2017-05" db="EMBL/GenBank/DDBJ databases">
        <title>Genomic insights into alkan degradation activity of Oleiphilus messinensis.</title>
        <authorList>
            <person name="Kozyavkin S.A."/>
            <person name="Slesarev A.I."/>
            <person name="Golyshin P.N."/>
            <person name="Korzhenkov A."/>
            <person name="Golyshina O.N."/>
            <person name="Toshchakov S.V."/>
        </authorList>
    </citation>
    <scope>NUCLEOTIDE SEQUENCE [LARGE SCALE GENOMIC DNA]</scope>
    <source>
        <strain evidence="4 5">ME102</strain>
    </source>
</reference>
<evidence type="ECO:0008006" key="6">
    <source>
        <dbReference type="Google" id="ProtNLM"/>
    </source>
</evidence>
<name>A0A1Y0I588_9GAMM</name>
<keyword evidence="3" id="KW-0472">Membrane</keyword>
<feature type="transmembrane region" description="Helical" evidence="3">
    <location>
        <begin position="6"/>
        <end position="27"/>
    </location>
</feature>
<feature type="coiled-coil region" evidence="1">
    <location>
        <begin position="200"/>
        <end position="227"/>
    </location>
</feature>
<keyword evidence="3" id="KW-0812">Transmembrane</keyword>
<sequence length="249" mass="28945">MITKVIFGILAFLIAFVPLVTYVLHLYQKAQLQRARKISDLTQRYQALNKIISGTPAQYLSQELAISTIRDSIQFLEALLKVVPKDQRVINSLALKRDLLGQTEHDYAHEQITLGSINAARAVQARLLALRNIISVKRNRGQLDKEKAREYIEFLSWQAIRCITDVLIARAEKLMEDKNLRLALFTYQSIVTEFQKMPENDQAKRAIERSQERIQTIRKEMEKVVEEQLKKQKDKTKSDMREAWEQTFA</sequence>
<keyword evidence="5" id="KW-1185">Reference proteome</keyword>
<accession>A0A1Y0I588</accession>
<evidence type="ECO:0000313" key="5">
    <source>
        <dbReference type="Proteomes" id="UP000196027"/>
    </source>
</evidence>
<keyword evidence="3" id="KW-1133">Transmembrane helix</keyword>
<dbReference type="KEGG" id="ome:OLMES_1572"/>
<evidence type="ECO:0000313" key="4">
    <source>
        <dbReference type="EMBL" id="ARU55647.1"/>
    </source>
</evidence>
<protein>
    <recommendedName>
        <fullName evidence="6">DNA repair ATPase</fullName>
    </recommendedName>
</protein>
<dbReference type="AlphaFoldDB" id="A0A1Y0I588"/>
<evidence type="ECO:0000256" key="3">
    <source>
        <dbReference type="SAM" id="Phobius"/>
    </source>
</evidence>
<feature type="region of interest" description="Disordered" evidence="2">
    <location>
        <begin position="228"/>
        <end position="249"/>
    </location>
</feature>
<keyword evidence="1" id="KW-0175">Coiled coil</keyword>
<organism evidence="4 5">
    <name type="scientific">Oleiphilus messinensis</name>
    <dbReference type="NCBI Taxonomy" id="141451"/>
    <lineage>
        <taxon>Bacteria</taxon>
        <taxon>Pseudomonadati</taxon>
        <taxon>Pseudomonadota</taxon>
        <taxon>Gammaproteobacteria</taxon>
        <taxon>Oceanospirillales</taxon>
        <taxon>Oleiphilaceae</taxon>
        <taxon>Oleiphilus</taxon>
    </lineage>
</organism>
<proteinExistence type="predicted"/>